<reference evidence="1 2" key="1">
    <citation type="journal article" date="2018" name="Mol. Biol. Evol.">
        <title>Broad Genomic Sampling Reveals a Smut Pathogenic Ancestry of the Fungal Clade Ustilaginomycotina.</title>
        <authorList>
            <person name="Kijpornyongpan T."/>
            <person name="Mondo S.J."/>
            <person name="Barry K."/>
            <person name="Sandor L."/>
            <person name="Lee J."/>
            <person name="Lipzen A."/>
            <person name="Pangilinan J."/>
            <person name="LaButti K."/>
            <person name="Hainaut M."/>
            <person name="Henrissat B."/>
            <person name="Grigoriev I.V."/>
            <person name="Spatafora J.W."/>
            <person name="Aime M.C."/>
        </authorList>
    </citation>
    <scope>NUCLEOTIDE SEQUENCE [LARGE SCALE GENOMIC DNA]</scope>
    <source>
        <strain evidence="1 2">SA 807</strain>
    </source>
</reference>
<proteinExistence type="predicted"/>
<gene>
    <name evidence="1" type="ORF">IE53DRAFT_319261</name>
</gene>
<organism evidence="1 2">
    <name type="scientific">Violaceomyces palustris</name>
    <dbReference type="NCBI Taxonomy" id="1673888"/>
    <lineage>
        <taxon>Eukaryota</taxon>
        <taxon>Fungi</taxon>
        <taxon>Dikarya</taxon>
        <taxon>Basidiomycota</taxon>
        <taxon>Ustilaginomycotina</taxon>
        <taxon>Ustilaginomycetes</taxon>
        <taxon>Violaceomycetales</taxon>
        <taxon>Violaceomycetaceae</taxon>
        <taxon>Violaceomyces</taxon>
    </lineage>
</organism>
<sequence length="461" mass="51427">MAPSRSATSSTRFLLRAVHSTAFRLQSTPAPQGHLPGHPNSPFLTSLEDSFFDKVRANAASSKSPDGRPGDGIPTYRLLDGTGKLLEGVTEEMIDIGKEEAVRMYEKMLMLPAIDVILYNAQRQGRISFMMTSHGEEGAIIGSAAALALQDEVFAQYREMGVLLWRDFPLDLVMNQVFGTEGDLGKARQMPIHFGSTKHHFHTISSPLATQIPQAAGAGFALKRTKGREDNVVICYFGEGAASEGDFHAGMNLAATKKSPVIFFVRNNGFAISTPASEQFCGDGIASRGPGYGMLTIRVDGNDALAVRSAVKSAKAKALKYHRPILIEAMTYRVGHHSTSDDSSAYRSKKAVEDWKRIDNPLHRMRNFLTDRGWWSDEREEEIKKHYRSEVIAAMGRAEKRKRPSLSSMFEDTYAEIPEHLQEQRAELARLVHLYGKSEQWSKELPKYVDEGKDLEQYRRE</sequence>
<dbReference type="EMBL" id="KZ820192">
    <property type="protein sequence ID" value="PWN48496.1"/>
    <property type="molecule type" value="Genomic_DNA"/>
</dbReference>
<protein>
    <submittedName>
        <fullName evidence="1">2-oxoisovalerate dehydrogenase alpha subunit mitochondrial</fullName>
    </submittedName>
</protein>
<dbReference type="Proteomes" id="UP000245626">
    <property type="component" value="Unassembled WGS sequence"/>
</dbReference>
<accession>A0ACD0NRQ0</accession>
<name>A0ACD0NRQ0_9BASI</name>
<evidence type="ECO:0000313" key="1">
    <source>
        <dbReference type="EMBL" id="PWN48496.1"/>
    </source>
</evidence>
<keyword evidence="2" id="KW-1185">Reference proteome</keyword>
<evidence type="ECO:0000313" key="2">
    <source>
        <dbReference type="Proteomes" id="UP000245626"/>
    </source>
</evidence>